<dbReference type="Proteomes" id="UP001595556">
    <property type="component" value="Unassembled WGS sequence"/>
</dbReference>
<comment type="caution">
    <text evidence="2">The sequence shown here is derived from an EMBL/GenBank/DDBJ whole genome shotgun (WGS) entry which is preliminary data.</text>
</comment>
<dbReference type="SUPFAM" id="SSF50800">
    <property type="entry name" value="PK beta-barrel domain-like"/>
    <property type="match status" value="1"/>
</dbReference>
<keyword evidence="3" id="KW-1185">Reference proteome</keyword>
<dbReference type="SUPFAM" id="SSF141673">
    <property type="entry name" value="MOSC N-terminal domain-like"/>
    <property type="match status" value="1"/>
</dbReference>
<evidence type="ECO:0000259" key="1">
    <source>
        <dbReference type="PROSITE" id="PS51340"/>
    </source>
</evidence>
<dbReference type="EMBL" id="JBHRTI010000010">
    <property type="protein sequence ID" value="MFC3149024.1"/>
    <property type="molecule type" value="Genomic_DNA"/>
</dbReference>
<protein>
    <submittedName>
        <fullName evidence="2">MOSC domain-containing protein</fullName>
    </submittedName>
</protein>
<feature type="domain" description="MOSC" evidence="1">
    <location>
        <begin position="123"/>
        <end position="276"/>
    </location>
</feature>
<accession>A0ABV7H521</accession>
<dbReference type="Pfam" id="PF03473">
    <property type="entry name" value="MOSC"/>
    <property type="match status" value="1"/>
</dbReference>
<reference evidence="3" key="1">
    <citation type="journal article" date="2019" name="Int. J. Syst. Evol. Microbiol.">
        <title>The Global Catalogue of Microorganisms (GCM) 10K type strain sequencing project: providing services to taxonomists for standard genome sequencing and annotation.</title>
        <authorList>
            <consortium name="The Broad Institute Genomics Platform"/>
            <consortium name="The Broad Institute Genome Sequencing Center for Infectious Disease"/>
            <person name="Wu L."/>
            <person name="Ma J."/>
        </authorList>
    </citation>
    <scope>NUCLEOTIDE SEQUENCE [LARGE SCALE GENOMIC DNA]</scope>
    <source>
        <strain evidence="3">KCTC 52168</strain>
    </source>
</reference>
<dbReference type="Pfam" id="PF03476">
    <property type="entry name" value="MOSC_N"/>
    <property type="match status" value="1"/>
</dbReference>
<dbReference type="PROSITE" id="PS51340">
    <property type="entry name" value="MOSC"/>
    <property type="match status" value="1"/>
</dbReference>
<proteinExistence type="predicted"/>
<gene>
    <name evidence="2" type="ORF">ACFOEN_15465</name>
</gene>
<dbReference type="PANTHER" id="PTHR14237:SF19">
    <property type="entry name" value="MITOCHONDRIAL AMIDOXIME REDUCING COMPONENT 1"/>
    <property type="match status" value="1"/>
</dbReference>
<dbReference type="InterPro" id="IPR005302">
    <property type="entry name" value="MoCF_Sase_C"/>
</dbReference>
<dbReference type="RefSeq" id="WP_377305458.1">
    <property type="nucleotide sequence ID" value="NZ_CP180191.1"/>
</dbReference>
<dbReference type="PANTHER" id="PTHR14237">
    <property type="entry name" value="MOLYBDOPTERIN COFACTOR SULFURASE MOSC"/>
    <property type="match status" value="1"/>
</dbReference>
<evidence type="ECO:0000313" key="2">
    <source>
        <dbReference type="EMBL" id="MFC3149024.1"/>
    </source>
</evidence>
<evidence type="ECO:0000313" key="3">
    <source>
        <dbReference type="Proteomes" id="UP001595556"/>
    </source>
</evidence>
<dbReference type="InterPro" id="IPR005303">
    <property type="entry name" value="MOCOS_middle"/>
</dbReference>
<dbReference type="InterPro" id="IPR011037">
    <property type="entry name" value="Pyrv_Knase-like_insert_dom_sf"/>
</dbReference>
<sequence>MTAVTVTALHVYPVKGCAGTSLTDAVAGQAGLEHDRGYMVVDAASGRFITQRTLPAMALIRPTVTAQGLRLSRTGQSDLDLDASLAVQTRRVTVWRDTLDALDCGDEAAAWVTSALGRASQPLRLVKFSPEARRLRVIEGRDPVAYLFADGYPLLVVGQASLDDLNQRIAARGLPPVPMNRFRPNVVIGGLEAWEEDHVDTLQFGGVELKLVAPCSRCEVPNVEQTTGESMIEPMRTLATFRALASQQGEVCVGMNAIVSEGAGGVLRVGQAGEAAFAFD</sequence>
<organism evidence="2 3">
    <name type="scientific">Piscinibacterium candidicorallinum</name>
    <dbReference type="NCBI Taxonomy" id="1793872"/>
    <lineage>
        <taxon>Bacteria</taxon>
        <taxon>Pseudomonadati</taxon>
        <taxon>Pseudomonadota</taxon>
        <taxon>Betaproteobacteria</taxon>
        <taxon>Burkholderiales</taxon>
        <taxon>Piscinibacterium</taxon>
    </lineage>
</organism>
<name>A0ABV7H521_9BURK</name>